<protein>
    <submittedName>
        <fullName evidence="1">Uncharacterized protein</fullName>
    </submittedName>
</protein>
<proteinExistence type="predicted"/>
<comment type="caution">
    <text evidence="1">The sequence shown here is derived from an EMBL/GenBank/DDBJ whole genome shotgun (WGS) entry which is preliminary data.</text>
</comment>
<gene>
    <name evidence="1" type="ORF">BU25DRAFT_416696</name>
</gene>
<dbReference type="Proteomes" id="UP000799754">
    <property type="component" value="Unassembled WGS sequence"/>
</dbReference>
<organism evidence="1 2">
    <name type="scientific">Macroventuria anomochaeta</name>
    <dbReference type="NCBI Taxonomy" id="301207"/>
    <lineage>
        <taxon>Eukaryota</taxon>
        <taxon>Fungi</taxon>
        <taxon>Dikarya</taxon>
        <taxon>Ascomycota</taxon>
        <taxon>Pezizomycotina</taxon>
        <taxon>Dothideomycetes</taxon>
        <taxon>Pleosporomycetidae</taxon>
        <taxon>Pleosporales</taxon>
        <taxon>Pleosporineae</taxon>
        <taxon>Didymellaceae</taxon>
        <taxon>Macroventuria</taxon>
    </lineage>
</organism>
<reference evidence="1" key="1">
    <citation type="journal article" date="2020" name="Stud. Mycol.">
        <title>101 Dothideomycetes genomes: a test case for predicting lifestyles and emergence of pathogens.</title>
        <authorList>
            <person name="Haridas S."/>
            <person name="Albert R."/>
            <person name="Binder M."/>
            <person name="Bloem J."/>
            <person name="Labutti K."/>
            <person name="Salamov A."/>
            <person name="Andreopoulos B."/>
            <person name="Baker S."/>
            <person name="Barry K."/>
            <person name="Bills G."/>
            <person name="Bluhm B."/>
            <person name="Cannon C."/>
            <person name="Castanera R."/>
            <person name="Culley D."/>
            <person name="Daum C."/>
            <person name="Ezra D."/>
            <person name="Gonzalez J."/>
            <person name="Henrissat B."/>
            <person name="Kuo A."/>
            <person name="Liang C."/>
            <person name="Lipzen A."/>
            <person name="Lutzoni F."/>
            <person name="Magnuson J."/>
            <person name="Mondo S."/>
            <person name="Nolan M."/>
            <person name="Ohm R."/>
            <person name="Pangilinan J."/>
            <person name="Park H.-J."/>
            <person name="Ramirez L."/>
            <person name="Alfaro M."/>
            <person name="Sun H."/>
            <person name="Tritt A."/>
            <person name="Yoshinaga Y."/>
            <person name="Zwiers L.-H."/>
            <person name="Turgeon B."/>
            <person name="Goodwin S."/>
            <person name="Spatafora J."/>
            <person name="Crous P."/>
            <person name="Grigoriev I."/>
        </authorList>
    </citation>
    <scope>NUCLEOTIDE SEQUENCE</scope>
    <source>
        <strain evidence="1">CBS 525.71</strain>
    </source>
</reference>
<name>A0ACB6SHN8_9PLEO</name>
<accession>A0ACB6SHN8</accession>
<dbReference type="EMBL" id="MU006701">
    <property type="protein sequence ID" value="KAF2633493.1"/>
    <property type="molecule type" value="Genomic_DNA"/>
</dbReference>
<keyword evidence="2" id="KW-1185">Reference proteome</keyword>
<evidence type="ECO:0000313" key="2">
    <source>
        <dbReference type="Proteomes" id="UP000799754"/>
    </source>
</evidence>
<sequence length="651" mass="73423">MAQPEAKFAMLDVGRIEYWARRRAEKGVPHFSSALGFSEFSPNLLQHPQPSPGSMKSLQVLSSIHAQRALANLADSSIFRGMREYVSVGRKYNQMIRFLLEADTKEKPYNCPCGKTFTRQDLLKRHTGLAHSPTSTSSTPSTSQNSASIANTSIETERSPVEPTLRSGGEKDHDHPAAALSTPYGPEFESANSEVSTSAESFADLPMFHDFGLFADTMGFMGMDLMEPMDRGNFLHYGVNMSFANARATLNEPRSSAPHVDRFFSDFQGHLPIVHRGTLDTDAASYQSPELIHAIATIGATYRFCATDALFLFQASLDEVVKHSSASVPLDRQRLSILQSLVLLEYFANFQKQNVLVKERMLLHNELLKYPGGSFHFTELDDCVGRAFGRSLGCNNSARSDRAQLSAADLSCSPPSFWRNVASCRPRRDERALASWKRCWKRASESMMDPRSFDASISWQSISYLMMAYLRLGQHPLPPFHETTAHMDRESILAAPMSEISNENRSGWNYNALLHSAHSLMIIVRTGIEHHRRTLSYHWDPQHVLPWVEGAISLIRWLMSAAKTLTISPLTDIELAIVTWVRHIMKESLPSLDPEGIEKFSDTVSDFSMNDQALSRFRLREEKPTIYWPWKSLFQNSIYQGNRSQPRPQHI</sequence>
<evidence type="ECO:0000313" key="1">
    <source>
        <dbReference type="EMBL" id="KAF2633493.1"/>
    </source>
</evidence>